<gene>
    <name evidence="1" type="ORF">L873DRAFT_1822117</name>
</gene>
<dbReference type="OrthoDB" id="3478007at2759"/>
<keyword evidence="2" id="KW-1185">Reference proteome</keyword>
<organism evidence="1 2">
    <name type="scientific">Choiromyces venosus 120613-1</name>
    <dbReference type="NCBI Taxonomy" id="1336337"/>
    <lineage>
        <taxon>Eukaryota</taxon>
        <taxon>Fungi</taxon>
        <taxon>Dikarya</taxon>
        <taxon>Ascomycota</taxon>
        <taxon>Pezizomycotina</taxon>
        <taxon>Pezizomycetes</taxon>
        <taxon>Pezizales</taxon>
        <taxon>Tuberaceae</taxon>
        <taxon>Choiromyces</taxon>
    </lineage>
</organism>
<reference evidence="1 2" key="1">
    <citation type="journal article" date="2018" name="Nat. Ecol. Evol.">
        <title>Pezizomycetes genomes reveal the molecular basis of ectomycorrhizal truffle lifestyle.</title>
        <authorList>
            <person name="Murat C."/>
            <person name="Payen T."/>
            <person name="Noel B."/>
            <person name="Kuo A."/>
            <person name="Morin E."/>
            <person name="Chen J."/>
            <person name="Kohler A."/>
            <person name="Krizsan K."/>
            <person name="Balestrini R."/>
            <person name="Da Silva C."/>
            <person name="Montanini B."/>
            <person name="Hainaut M."/>
            <person name="Levati E."/>
            <person name="Barry K.W."/>
            <person name="Belfiori B."/>
            <person name="Cichocki N."/>
            <person name="Clum A."/>
            <person name="Dockter R.B."/>
            <person name="Fauchery L."/>
            <person name="Guy J."/>
            <person name="Iotti M."/>
            <person name="Le Tacon F."/>
            <person name="Lindquist E.A."/>
            <person name="Lipzen A."/>
            <person name="Malagnac F."/>
            <person name="Mello A."/>
            <person name="Molinier V."/>
            <person name="Miyauchi S."/>
            <person name="Poulain J."/>
            <person name="Riccioni C."/>
            <person name="Rubini A."/>
            <person name="Sitrit Y."/>
            <person name="Splivallo R."/>
            <person name="Traeger S."/>
            <person name="Wang M."/>
            <person name="Zifcakova L."/>
            <person name="Wipf D."/>
            <person name="Zambonelli A."/>
            <person name="Paolocci F."/>
            <person name="Nowrousian M."/>
            <person name="Ottonello S."/>
            <person name="Baldrian P."/>
            <person name="Spatafora J.W."/>
            <person name="Henrissat B."/>
            <person name="Nagy L.G."/>
            <person name="Aury J.M."/>
            <person name="Wincker P."/>
            <person name="Grigoriev I.V."/>
            <person name="Bonfante P."/>
            <person name="Martin F.M."/>
        </authorList>
    </citation>
    <scope>NUCLEOTIDE SEQUENCE [LARGE SCALE GENOMIC DNA]</scope>
    <source>
        <strain evidence="1 2">120613-1</strain>
    </source>
</reference>
<dbReference type="AlphaFoldDB" id="A0A3N4IY00"/>
<name>A0A3N4IY00_9PEZI</name>
<protein>
    <submittedName>
        <fullName evidence="1">Transposable element Tcb2 transposase</fullName>
    </submittedName>
</protein>
<evidence type="ECO:0000313" key="1">
    <source>
        <dbReference type="EMBL" id="RPA89847.1"/>
    </source>
</evidence>
<dbReference type="GO" id="GO:0003676">
    <property type="term" value="F:nucleic acid binding"/>
    <property type="evidence" value="ECO:0007669"/>
    <property type="project" value="InterPro"/>
</dbReference>
<accession>A0A3N4IY00</accession>
<evidence type="ECO:0000313" key="2">
    <source>
        <dbReference type="Proteomes" id="UP000276215"/>
    </source>
</evidence>
<proteinExistence type="predicted"/>
<dbReference type="Proteomes" id="UP000276215">
    <property type="component" value="Unassembled WGS sequence"/>
</dbReference>
<dbReference type="Gene3D" id="3.30.420.10">
    <property type="entry name" value="Ribonuclease H-like superfamily/Ribonuclease H"/>
    <property type="match status" value="1"/>
</dbReference>
<dbReference type="EMBL" id="ML120553">
    <property type="protein sequence ID" value="RPA89847.1"/>
    <property type="molecule type" value="Genomic_DNA"/>
</dbReference>
<sequence>MEDNAPVHIHHYQDIPRDRLGFTKLVWTTNSPDLNPIETIWMELKGILREKIGA</sequence>
<dbReference type="InterPro" id="IPR036397">
    <property type="entry name" value="RNaseH_sf"/>
</dbReference>